<feature type="transmembrane region" description="Helical" evidence="5">
    <location>
        <begin position="181"/>
        <end position="199"/>
    </location>
</feature>
<evidence type="ECO:0000256" key="4">
    <source>
        <dbReference type="ARBA" id="ARBA00023136"/>
    </source>
</evidence>
<feature type="transmembrane region" description="Helical" evidence="5">
    <location>
        <begin position="122"/>
        <end position="144"/>
    </location>
</feature>
<dbReference type="EMBL" id="CP023566">
    <property type="protein sequence ID" value="AWZ40614.1"/>
    <property type="molecule type" value="Genomic_DNA"/>
</dbReference>
<dbReference type="Pfam" id="PF01027">
    <property type="entry name" value="Bax1-I"/>
    <property type="match status" value="1"/>
</dbReference>
<accession>A0AAD0KZV7</accession>
<evidence type="ECO:0000313" key="8">
    <source>
        <dbReference type="Proteomes" id="UP000250143"/>
    </source>
</evidence>
<dbReference type="Proteomes" id="UP000250153">
    <property type="component" value="Chromosome"/>
</dbReference>
<feature type="transmembrane region" description="Helical" evidence="5">
    <location>
        <begin position="68"/>
        <end position="86"/>
    </location>
</feature>
<feature type="transmembrane region" description="Helical" evidence="5">
    <location>
        <begin position="211"/>
        <end position="236"/>
    </location>
</feature>
<dbReference type="GeneID" id="48466540"/>
<evidence type="ECO:0000256" key="1">
    <source>
        <dbReference type="ARBA" id="ARBA00004141"/>
    </source>
</evidence>
<feature type="transmembrane region" description="Helical" evidence="5">
    <location>
        <begin position="98"/>
        <end position="116"/>
    </location>
</feature>
<evidence type="ECO:0000256" key="5">
    <source>
        <dbReference type="SAM" id="Phobius"/>
    </source>
</evidence>
<name>A0AAD0KZV7_9LACO</name>
<dbReference type="GO" id="GO:0016020">
    <property type="term" value="C:membrane"/>
    <property type="evidence" value="ECO:0007669"/>
    <property type="project" value="UniProtKB-SubCell"/>
</dbReference>
<protein>
    <recommendedName>
        <fullName evidence="10">Bax inhibitor-1/YccA family protein</fullName>
    </recommendedName>
</protein>
<evidence type="ECO:0000256" key="2">
    <source>
        <dbReference type="ARBA" id="ARBA00022692"/>
    </source>
</evidence>
<keyword evidence="2 5" id="KW-0812">Transmembrane</keyword>
<reference evidence="8 9" key="1">
    <citation type="submission" date="2017-09" db="EMBL/GenBank/DDBJ databases">
        <title>Predominant Lactobacillus spp. isolated from feces of mice subjected to short-term calorie restriction.</title>
        <authorList>
            <person name="Zhang C."/>
            <person name="Zhao L."/>
            <person name="Pan F."/>
        </authorList>
    </citation>
    <scope>NUCLEOTIDE SEQUENCE [LARGE SCALE GENOMIC DNA]</scope>
    <source>
        <strain evidence="7 8">CR141</strain>
        <strain evidence="6 9">CR147</strain>
    </source>
</reference>
<keyword evidence="3 5" id="KW-1133">Transmembrane helix</keyword>
<proteinExistence type="predicted"/>
<evidence type="ECO:0008006" key="10">
    <source>
        <dbReference type="Google" id="ProtNLM"/>
    </source>
</evidence>
<sequence length="259" mass="28806">MESRLRVSKRAKLVKTDTDYFAKLKYGYLTVAVAILSFVAILIVDYLLVQYSDAYFNLLVLYSNALHGFIRTCLIIILSIIPVIVCKVSALINPVVSISFYFISLIVLGFPLGVAISVLPELIIPVAVQVTVLTLLFCSIGIIFKKDLSSWGSILSFGLVGIISMTFTNWQFLHLTFLNTISYYATVLLFLGYLIYDANMAMNSYTEAKELGGLFFVSILLANSLDILQDIIVLFLEILTSDSDDDSDNDSDGGFDSFW</sequence>
<dbReference type="EMBL" id="CP023565">
    <property type="protein sequence ID" value="AWZ38396.1"/>
    <property type="molecule type" value="Genomic_DNA"/>
</dbReference>
<feature type="transmembrane region" description="Helical" evidence="5">
    <location>
        <begin position="151"/>
        <end position="169"/>
    </location>
</feature>
<evidence type="ECO:0000313" key="7">
    <source>
        <dbReference type="EMBL" id="AWZ40614.1"/>
    </source>
</evidence>
<evidence type="ECO:0000256" key="3">
    <source>
        <dbReference type="ARBA" id="ARBA00022989"/>
    </source>
</evidence>
<keyword evidence="8" id="KW-1185">Reference proteome</keyword>
<dbReference type="InterPro" id="IPR006214">
    <property type="entry name" value="Bax_inhibitor_1-related"/>
</dbReference>
<dbReference type="AlphaFoldDB" id="A0AAD0KZV7"/>
<organism evidence="6 9">
    <name type="scientific">Ligilactobacillus murinus</name>
    <dbReference type="NCBI Taxonomy" id="1622"/>
    <lineage>
        <taxon>Bacteria</taxon>
        <taxon>Bacillati</taxon>
        <taxon>Bacillota</taxon>
        <taxon>Bacilli</taxon>
        <taxon>Lactobacillales</taxon>
        <taxon>Lactobacillaceae</taxon>
        <taxon>Ligilactobacillus</taxon>
    </lineage>
</organism>
<feature type="transmembrane region" description="Helical" evidence="5">
    <location>
        <begin position="26"/>
        <end position="48"/>
    </location>
</feature>
<dbReference type="KEGG" id="lmur:CPS94_05260"/>
<comment type="subcellular location">
    <subcellularLocation>
        <location evidence="1">Membrane</location>
        <topology evidence="1">Multi-pass membrane protein</topology>
    </subcellularLocation>
</comment>
<keyword evidence="4 5" id="KW-0472">Membrane</keyword>
<evidence type="ECO:0000313" key="6">
    <source>
        <dbReference type="EMBL" id="AWZ38396.1"/>
    </source>
</evidence>
<dbReference type="Proteomes" id="UP000250143">
    <property type="component" value="Chromosome"/>
</dbReference>
<dbReference type="RefSeq" id="WP_112194626.1">
    <property type="nucleotide sequence ID" value="NZ_AP025728.1"/>
</dbReference>
<evidence type="ECO:0000313" key="9">
    <source>
        <dbReference type="Proteomes" id="UP000250153"/>
    </source>
</evidence>
<gene>
    <name evidence="7" type="ORF">CPQ89_06205</name>
    <name evidence="6" type="ORF">CPS94_05260</name>
</gene>